<dbReference type="PANTHER" id="PTHR43649:SF11">
    <property type="entry name" value="ABC TRANSPORTER SUBSTRATE-BINDING PROTEIN YESO-RELATED"/>
    <property type="match status" value="1"/>
</dbReference>
<dbReference type="RefSeq" id="WP_306984058.1">
    <property type="nucleotide sequence ID" value="NZ_JAUSUA010000004.1"/>
</dbReference>
<protein>
    <submittedName>
        <fullName evidence="2">Multiple sugar transport system substrate-binding protein</fullName>
    </submittedName>
</protein>
<sequence length="438" mass="49040">MKKKMLFLSASMLSLSLALAACGGSSDAGGDANSGGSEGNGDDEQITLRMSWWGSQERHDMTFKIIEMYEEANPHVKIEPEFTGFDGYFERMAAQAAGNNLPDIMQQNFGEYLNLYASQGLLTDLNEFVDDGTIDLSKVDESIVQSGMKDDQFLGMPTGTNALTVMYNKEMIEEAGAELPTNDWTWEDFDEIATKVHEELDTYGTRSYEAGNIFEYFLRENGYALFNDDGTDLGYEDDQLLTDYLTRAKTAVDDGVAPGYDVVQQIQGIEDEIIVHKNVPFDLRWSNQVKIMSQAADYSFDLNVLPGDNIQQGMYLKPAMLWSVSENSAHKQEAANFINFFTNTEEVFEAIGSDRGVPVNNEIRENMRADLDEVETKIYDYIDFVTENSSPIDTNFPSQSSEILQELNQIDERVMYGQITPEEGAEEFRKAAGSILGN</sequence>
<comment type="caution">
    <text evidence="2">The sequence shown here is derived from an EMBL/GenBank/DDBJ whole genome shotgun (WGS) entry which is preliminary data.</text>
</comment>
<proteinExistence type="predicted"/>
<gene>
    <name evidence="2" type="ORF">J2S05_003004</name>
</gene>
<dbReference type="SUPFAM" id="SSF53850">
    <property type="entry name" value="Periplasmic binding protein-like II"/>
    <property type="match status" value="1"/>
</dbReference>
<dbReference type="EMBL" id="JAUSUA010000004">
    <property type="protein sequence ID" value="MDQ0208195.1"/>
    <property type="molecule type" value="Genomic_DNA"/>
</dbReference>
<keyword evidence="1" id="KW-0732">Signal</keyword>
<dbReference type="PANTHER" id="PTHR43649">
    <property type="entry name" value="ARABINOSE-BINDING PROTEIN-RELATED"/>
    <property type="match status" value="1"/>
</dbReference>
<keyword evidence="3" id="KW-1185">Reference proteome</keyword>
<keyword evidence="2" id="KW-0813">Transport</keyword>
<dbReference type="Gene3D" id="3.40.190.10">
    <property type="entry name" value="Periplasmic binding protein-like II"/>
    <property type="match status" value="2"/>
</dbReference>
<dbReference type="Proteomes" id="UP001225034">
    <property type="component" value="Unassembled WGS sequence"/>
</dbReference>
<dbReference type="Pfam" id="PF01547">
    <property type="entry name" value="SBP_bac_1"/>
    <property type="match status" value="1"/>
</dbReference>
<accession>A0ABT9YK14</accession>
<dbReference type="PROSITE" id="PS51257">
    <property type="entry name" value="PROKAR_LIPOPROTEIN"/>
    <property type="match status" value="1"/>
</dbReference>
<dbReference type="InterPro" id="IPR006059">
    <property type="entry name" value="SBP"/>
</dbReference>
<evidence type="ECO:0000313" key="2">
    <source>
        <dbReference type="EMBL" id="MDQ0208195.1"/>
    </source>
</evidence>
<keyword evidence="2" id="KW-0762">Sugar transport</keyword>
<reference evidence="2 3" key="1">
    <citation type="submission" date="2023-07" db="EMBL/GenBank/DDBJ databases">
        <title>Genomic Encyclopedia of Type Strains, Phase IV (KMG-IV): sequencing the most valuable type-strain genomes for metagenomic binning, comparative biology and taxonomic classification.</title>
        <authorList>
            <person name="Goeker M."/>
        </authorList>
    </citation>
    <scope>NUCLEOTIDE SEQUENCE [LARGE SCALE GENOMIC DNA]</scope>
    <source>
        <strain evidence="2 3">DSM 19154</strain>
    </source>
</reference>
<dbReference type="InterPro" id="IPR050490">
    <property type="entry name" value="Bact_solute-bd_prot1"/>
</dbReference>
<name>A0ABT9YK14_9BACI</name>
<feature type="chain" id="PRO_5045881321" evidence="1">
    <location>
        <begin position="21"/>
        <end position="438"/>
    </location>
</feature>
<organism evidence="2 3">
    <name type="scientific">Alkalicoccobacillus murimartini</name>
    <dbReference type="NCBI Taxonomy" id="171685"/>
    <lineage>
        <taxon>Bacteria</taxon>
        <taxon>Bacillati</taxon>
        <taxon>Bacillota</taxon>
        <taxon>Bacilli</taxon>
        <taxon>Bacillales</taxon>
        <taxon>Bacillaceae</taxon>
        <taxon>Alkalicoccobacillus</taxon>
    </lineage>
</organism>
<feature type="signal peptide" evidence="1">
    <location>
        <begin position="1"/>
        <end position="20"/>
    </location>
</feature>
<evidence type="ECO:0000313" key="3">
    <source>
        <dbReference type="Proteomes" id="UP001225034"/>
    </source>
</evidence>
<evidence type="ECO:0000256" key="1">
    <source>
        <dbReference type="SAM" id="SignalP"/>
    </source>
</evidence>